<dbReference type="GO" id="GO:0010124">
    <property type="term" value="P:phenylacetate catabolic process"/>
    <property type="evidence" value="ECO:0007669"/>
    <property type="project" value="TreeGrafter"/>
</dbReference>
<dbReference type="Pfam" id="PF02803">
    <property type="entry name" value="Thiolase_C"/>
    <property type="match status" value="1"/>
</dbReference>
<comment type="similarity">
    <text evidence="1 8 10">Belongs to the thiolase-like superfamily. Thiolase family.</text>
</comment>
<dbReference type="InterPro" id="IPR020616">
    <property type="entry name" value="Thiolase_N"/>
</dbReference>
<dbReference type="PROSITE" id="PS00737">
    <property type="entry name" value="THIOLASE_2"/>
    <property type="match status" value="1"/>
</dbReference>
<dbReference type="InterPro" id="IPR050215">
    <property type="entry name" value="Thiolase-like_sf_Thiolase"/>
</dbReference>
<evidence type="ECO:0000256" key="8">
    <source>
        <dbReference type="HAMAP-Rule" id="MF_01620"/>
    </source>
</evidence>
<evidence type="ECO:0000256" key="7">
    <source>
        <dbReference type="ARBA" id="ARBA00023315"/>
    </source>
</evidence>
<accession>A0A1A8TRM5</accession>
<evidence type="ECO:0000256" key="3">
    <source>
        <dbReference type="ARBA" id="ARBA00022679"/>
    </source>
</evidence>
<reference evidence="13 14" key="1">
    <citation type="submission" date="2016-06" db="EMBL/GenBank/DDBJ databases">
        <authorList>
            <person name="Kjaerup R.B."/>
            <person name="Dalgaard T.S."/>
            <person name="Juul-Madsen H.R."/>
        </authorList>
    </citation>
    <scope>NUCLEOTIDE SEQUENCE [LARGE SCALE GENOMIC DNA]</scope>
    <source>
        <strain evidence="13 14">CECT 8886</strain>
    </source>
</reference>
<dbReference type="PANTHER" id="PTHR43853">
    <property type="entry name" value="3-KETOACYL-COA THIOLASE, PEROXISOMAL"/>
    <property type="match status" value="1"/>
</dbReference>
<dbReference type="UniPathway" id="UPA00659"/>
<feature type="domain" description="Thiolase C-terminal" evidence="12">
    <location>
        <begin position="267"/>
        <end position="390"/>
    </location>
</feature>
<dbReference type="OrthoDB" id="9764638at2"/>
<keyword evidence="7 8" id="KW-0012">Acyltransferase</keyword>
<comment type="subcellular location">
    <subcellularLocation>
        <location evidence="8">Cytoplasm</location>
    </subcellularLocation>
</comment>
<dbReference type="RefSeq" id="WP_067019660.1">
    <property type="nucleotide sequence ID" value="NZ_FLOB01000014.1"/>
</dbReference>
<dbReference type="InterPro" id="IPR016039">
    <property type="entry name" value="Thiolase-like"/>
</dbReference>
<feature type="active site" description="Proton acceptor" evidence="8 9">
    <location>
        <position position="347"/>
    </location>
</feature>
<dbReference type="PROSITE" id="PS00098">
    <property type="entry name" value="THIOLASE_1"/>
    <property type="match status" value="1"/>
</dbReference>
<organism evidence="13 14">
    <name type="scientific">Marinomonas spartinae</name>
    <dbReference type="NCBI Taxonomy" id="1792290"/>
    <lineage>
        <taxon>Bacteria</taxon>
        <taxon>Pseudomonadati</taxon>
        <taxon>Pseudomonadota</taxon>
        <taxon>Gammaproteobacteria</taxon>
        <taxon>Oceanospirillales</taxon>
        <taxon>Oceanospirillaceae</taxon>
        <taxon>Marinomonas</taxon>
    </lineage>
</organism>
<dbReference type="STRING" id="1792290.MSP8886_03845"/>
<dbReference type="PROSITE" id="PS00099">
    <property type="entry name" value="THIOLASE_3"/>
    <property type="match status" value="1"/>
</dbReference>
<feature type="active site" description="Acyl-thioester intermediate" evidence="8 9">
    <location>
        <position position="95"/>
    </location>
</feature>
<dbReference type="PIRSF" id="PIRSF000429">
    <property type="entry name" value="Ac-CoA_Ac_transf"/>
    <property type="match status" value="1"/>
</dbReference>
<keyword evidence="4 8" id="KW-0276">Fatty acid metabolism</keyword>
<keyword evidence="14" id="KW-1185">Reference proteome</keyword>
<dbReference type="HAMAP" id="MF_01620">
    <property type="entry name" value="FadA"/>
    <property type="match status" value="1"/>
</dbReference>
<comment type="pathway">
    <text evidence="8">Lipid metabolism; fatty acid beta-oxidation.</text>
</comment>
<dbReference type="PANTHER" id="PTHR43853:SF11">
    <property type="entry name" value="3-KETOACYL-COA THIOLASE FADA"/>
    <property type="match status" value="1"/>
</dbReference>
<dbReference type="InterPro" id="IPR020615">
    <property type="entry name" value="Thiolase_acyl_enz_int_AS"/>
</dbReference>
<dbReference type="InterPro" id="IPR020617">
    <property type="entry name" value="Thiolase_C"/>
</dbReference>
<comment type="catalytic activity">
    <reaction evidence="8">
        <text>an acyl-CoA + acetyl-CoA = a 3-oxoacyl-CoA + CoA</text>
        <dbReference type="Rhea" id="RHEA:21564"/>
        <dbReference type="ChEBI" id="CHEBI:57287"/>
        <dbReference type="ChEBI" id="CHEBI:57288"/>
        <dbReference type="ChEBI" id="CHEBI:58342"/>
        <dbReference type="ChEBI" id="CHEBI:90726"/>
        <dbReference type="EC" id="2.3.1.16"/>
    </reaction>
</comment>
<dbReference type="AlphaFoldDB" id="A0A1A8TRM5"/>
<dbReference type="CDD" id="cd00751">
    <property type="entry name" value="thiolase"/>
    <property type="match status" value="1"/>
</dbReference>
<dbReference type="Pfam" id="PF00108">
    <property type="entry name" value="Thiolase_N"/>
    <property type="match status" value="1"/>
</dbReference>
<dbReference type="EC" id="2.3.1.16" evidence="8"/>
<dbReference type="Gene3D" id="3.40.47.10">
    <property type="match status" value="2"/>
</dbReference>
<dbReference type="Proteomes" id="UP000092544">
    <property type="component" value="Unassembled WGS sequence"/>
</dbReference>
<dbReference type="NCBIfam" id="TIGR01930">
    <property type="entry name" value="AcCoA-C-Actrans"/>
    <property type="match status" value="1"/>
</dbReference>
<dbReference type="InterPro" id="IPR020610">
    <property type="entry name" value="Thiolase_AS"/>
</dbReference>
<keyword evidence="5 8" id="KW-0442">Lipid degradation</keyword>
<evidence type="ECO:0000313" key="14">
    <source>
        <dbReference type="Proteomes" id="UP000092544"/>
    </source>
</evidence>
<dbReference type="GO" id="GO:0003988">
    <property type="term" value="F:acetyl-CoA C-acyltransferase activity"/>
    <property type="evidence" value="ECO:0007669"/>
    <property type="project" value="UniProtKB-UniRule"/>
</dbReference>
<feature type="active site" description="Proton acceptor" evidence="8 9">
    <location>
        <position position="377"/>
    </location>
</feature>
<dbReference type="InterPro" id="IPR012805">
    <property type="entry name" value="FadA"/>
</dbReference>
<proteinExistence type="inferred from homology"/>
<protein>
    <recommendedName>
        <fullName evidence="8">3-ketoacyl-CoA thiolase</fullName>
        <ecNumber evidence="8">2.3.1.16</ecNumber>
    </recommendedName>
    <alternativeName>
        <fullName evidence="8">Acetyl-CoA acyltransferase</fullName>
    </alternativeName>
    <alternativeName>
        <fullName evidence="8">Beta-ketothiolase</fullName>
    </alternativeName>
    <alternativeName>
        <fullName evidence="8">Fatty acid oxidation complex subunit beta</fullName>
    </alternativeName>
</protein>
<dbReference type="SUPFAM" id="SSF53901">
    <property type="entry name" value="Thiolase-like"/>
    <property type="match status" value="2"/>
</dbReference>
<evidence type="ECO:0000259" key="11">
    <source>
        <dbReference type="Pfam" id="PF00108"/>
    </source>
</evidence>
<evidence type="ECO:0000256" key="2">
    <source>
        <dbReference type="ARBA" id="ARBA00022490"/>
    </source>
</evidence>
<evidence type="ECO:0000313" key="13">
    <source>
        <dbReference type="EMBL" id="SBS36776.1"/>
    </source>
</evidence>
<gene>
    <name evidence="8 13" type="primary">fadA</name>
    <name evidence="13" type="ORF">MSP8886_03845</name>
</gene>
<evidence type="ECO:0000259" key="12">
    <source>
        <dbReference type="Pfam" id="PF02803"/>
    </source>
</evidence>
<name>A0A1A8TRM5_9GAMM</name>
<dbReference type="FunFam" id="3.40.47.10:FF:000010">
    <property type="entry name" value="Acetyl-CoA acetyltransferase (Thiolase)"/>
    <property type="match status" value="1"/>
</dbReference>
<dbReference type="InterPro" id="IPR020613">
    <property type="entry name" value="Thiolase_CS"/>
</dbReference>
<keyword evidence="6 8" id="KW-0443">Lipid metabolism</keyword>
<comment type="subunit">
    <text evidence="8">Heterotetramer of two alpha chains (FadB) and two beta chains (FadA).</text>
</comment>
<dbReference type="GO" id="GO:0005737">
    <property type="term" value="C:cytoplasm"/>
    <property type="evidence" value="ECO:0007669"/>
    <property type="project" value="UniProtKB-SubCell"/>
</dbReference>
<feature type="domain" description="Thiolase N-terminal" evidence="11">
    <location>
        <begin position="8"/>
        <end position="257"/>
    </location>
</feature>
<dbReference type="EMBL" id="FLOB01000014">
    <property type="protein sequence ID" value="SBS36776.1"/>
    <property type="molecule type" value="Genomic_DNA"/>
</dbReference>
<evidence type="ECO:0000256" key="1">
    <source>
        <dbReference type="ARBA" id="ARBA00010982"/>
    </source>
</evidence>
<evidence type="ECO:0000256" key="6">
    <source>
        <dbReference type="ARBA" id="ARBA00023098"/>
    </source>
</evidence>
<evidence type="ECO:0000256" key="9">
    <source>
        <dbReference type="PIRSR" id="PIRSR000429-1"/>
    </source>
</evidence>
<sequence length="392" mass="41421">MKLNPSDVVIIDAVRSPMGKTKNGVFRHVRAENLSAALVKSLFKRNPKVDPKDVEDLIWGCVNQTLEQGFNVARAISLLAGLPITTAAQTVNRLCGSSMSAIHTASQAIMTGQGDVFVVGGVEHMGHVGMMHGVDVNPALSKHMAKASMMMGVTAEMLGKMHGVSRESQDAFAVRSHRLAYEATQQGRFKNEIVPIEGHDADGNKILVEVDEVIRPETSMESLASLPPVFMPKVGTVTAGTSSALSDGASAMLMMSAKKAQELGLVPIARVRSMGVAGCDPAIMGYGPVPATKKALKRAGLTIDDIEIVELNEAFAAQSIPVLKDLKLLDIVDEKVNLNGGAIALGHPLGCSGTRISTTLLNVMKEKDATIGLATMCIGMGQGIATVFERIS</sequence>
<dbReference type="NCBIfam" id="NF006510">
    <property type="entry name" value="PRK08947.1"/>
    <property type="match status" value="1"/>
</dbReference>
<dbReference type="NCBIfam" id="TIGR02445">
    <property type="entry name" value="fadA"/>
    <property type="match status" value="1"/>
</dbReference>
<keyword evidence="3 8" id="KW-0808">Transferase</keyword>
<keyword evidence="2 8" id="KW-0963">Cytoplasm</keyword>
<evidence type="ECO:0000256" key="10">
    <source>
        <dbReference type="RuleBase" id="RU003557"/>
    </source>
</evidence>
<dbReference type="GO" id="GO:0006635">
    <property type="term" value="P:fatty acid beta-oxidation"/>
    <property type="evidence" value="ECO:0007669"/>
    <property type="project" value="UniProtKB-UniRule"/>
</dbReference>
<dbReference type="InterPro" id="IPR002155">
    <property type="entry name" value="Thiolase"/>
</dbReference>
<evidence type="ECO:0000256" key="4">
    <source>
        <dbReference type="ARBA" id="ARBA00022832"/>
    </source>
</evidence>
<comment type="function">
    <text evidence="8">Catalyzes the final step of fatty acid oxidation in which acetyl-CoA is released and the CoA ester of a fatty acid two carbons shorter is formed.</text>
</comment>
<evidence type="ECO:0000256" key="5">
    <source>
        <dbReference type="ARBA" id="ARBA00022963"/>
    </source>
</evidence>